<dbReference type="InterPro" id="IPR043132">
    <property type="entry name" value="BCAT-like_C"/>
</dbReference>
<accession>A0A4Y1WZD0</accession>
<dbReference type="AlphaFoldDB" id="A0A4Y1WZD0"/>
<keyword evidence="2" id="KW-1185">Reference proteome</keyword>
<reference evidence="2" key="1">
    <citation type="submission" date="2019-06" db="EMBL/GenBank/DDBJ databases">
        <title>Alistipes onderdonkii subsp. vulgaris subsp. nov., Alistipes dispar sp. nov. and Alistipes communis sp. nov., isolated from human faeces, and creation of Alistipes onderdonkii subsp. onderdonkii subsp. nov.</title>
        <authorList>
            <person name="Sakamoto M."/>
            <person name="Ikeyama N."/>
            <person name="Ogata Y."/>
            <person name="Suda W."/>
            <person name="Iino T."/>
            <person name="Hattori M."/>
            <person name="Ohkuma M."/>
        </authorList>
    </citation>
    <scope>NUCLEOTIDE SEQUENCE [LARGE SCALE GENOMIC DNA]</scope>
    <source>
        <strain evidence="2">5CPEGH6</strain>
    </source>
</reference>
<dbReference type="SUPFAM" id="SSF56752">
    <property type="entry name" value="D-aminoacid aminotransferase-like PLP-dependent enzymes"/>
    <property type="match status" value="1"/>
</dbReference>
<evidence type="ECO:0000313" key="1">
    <source>
        <dbReference type="EMBL" id="BBL06092.1"/>
    </source>
</evidence>
<dbReference type="GO" id="GO:0003824">
    <property type="term" value="F:catalytic activity"/>
    <property type="evidence" value="ECO:0007669"/>
    <property type="project" value="InterPro"/>
</dbReference>
<dbReference type="RefSeq" id="WP_141427940.1">
    <property type="nucleotide sequence ID" value="NZ_AP019736.1"/>
</dbReference>
<proteinExistence type="predicted"/>
<dbReference type="EMBL" id="AP019736">
    <property type="protein sequence ID" value="BBL06092.1"/>
    <property type="molecule type" value="Genomic_DNA"/>
</dbReference>
<dbReference type="Proteomes" id="UP000319374">
    <property type="component" value="Chromosome"/>
</dbReference>
<dbReference type="GeneID" id="98672702"/>
<dbReference type="Gene3D" id="3.20.10.10">
    <property type="entry name" value="D-amino Acid Aminotransferase, subunit A, domain 2"/>
    <property type="match status" value="1"/>
</dbReference>
<dbReference type="OrthoDB" id="1004578at2"/>
<dbReference type="InterPro" id="IPR001544">
    <property type="entry name" value="Aminotrans_IV"/>
</dbReference>
<name>A0A4Y1WZD0_9BACT</name>
<gene>
    <name evidence="1" type="ORF">A5CPEGH6_07300</name>
</gene>
<sequence length="239" mass="25455">MTELCLYQTVHVARGRARNVAAHAALLDAASRALFGRSYAPDPARLAARIEALAAAERYPAGVSGFVRLELTPEGGERLLAAGISLYDGYALRSLSPAAVTLRYDPLCPEAPTSAREAAELLAARLAALRGAAAAVRCDAEERLLTADGAPLFAVRGHTVYTAPAPASVEGCLAREAVRAAGLTLREEPLRRRELPRAEELFYADHRGITALSRCDGQPLMTLVAERVAEALEGLFPKK</sequence>
<dbReference type="Pfam" id="PF01063">
    <property type="entry name" value="Aminotran_4"/>
    <property type="match status" value="1"/>
</dbReference>
<protein>
    <recommendedName>
        <fullName evidence="3">Branched-chain amino acid aminotransferase</fullName>
    </recommendedName>
</protein>
<evidence type="ECO:0008006" key="3">
    <source>
        <dbReference type="Google" id="ProtNLM"/>
    </source>
</evidence>
<evidence type="ECO:0000313" key="2">
    <source>
        <dbReference type="Proteomes" id="UP000319374"/>
    </source>
</evidence>
<dbReference type="KEGG" id="ada:A5CPEGH6_07300"/>
<dbReference type="InterPro" id="IPR036038">
    <property type="entry name" value="Aminotransferase-like"/>
</dbReference>
<organism evidence="1 2">
    <name type="scientific">Alistipes dispar</name>
    <dbReference type="NCBI Taxonomy" id="2585119"/>
    <lineage>
        <taxon>Bacteria</taxon>
        <taxon>Pseudomonadati</taxon>
        <taxon>Bacteroidota</taxon>
        <taxon>Bacteroidia</taxon>
        <taxon>Bacteroidales</taxon>
        <taxon>Rikenellaceae</taxon>
        <taxon>Alistipes</taxon>
    </lineage>
</organism>